<name>A0A9P4Q5E5_9PEZI</name>
<protein>
    <submittedName>
        <fullName evidence="1">Uncharacterized protein</fullName>
    </submittedName>
</protein>
<dbReference type="EMBL" id="MU003824">
    <property type="protein sequence ID" value="KAF2718474.1"/>
    <property type="molecule type" value="Genomic_DNA"/>
</dbReference>
<dbReference type="AlphaFoldDB" id="A0A9P4Q5E5"/>
<dbReference type="Proteomes" id="UP000799441">
    <property type="component" value="Unassembled WGS sequence"/>
</dbReference>
<reference evidence="1" key="1">
    <citation type="journal article" date="2020" name="Stud. Mycol.">
        <title>101 Dothideomycetes genomes: a test case for predicting lifestyles and emergence of pathogens.</title>
        <authorList>
            <person name="Haridas S."/>
            <person name="Albert R."/>
            <person name="Binder M."/>
            <person name="Bloem J."/>
            <person name="Labutti K."/>
            <person name="Salamov A."/>
            <person name="Andreopoulos B."/>
            <person name="Baker S."/>
            <person name="Barry K."/>
            <person name="Bills G."/>
            <person name="Bluhm B."/>
            <person name="Cannon C."/>
            <person name="Castanera R."/>
            <person name="Culley D."/>
            <person name="Daum C."/>
            <person name="Ezra D."/>
            <person name="Gonzalez J."/>
            <person name="Henrissat B."/>
            <person name="Kuo A."/>
            <person name="Liang C."/>
            <person name="Lipzen A."/>
            <person name="Lutzoni F."/>
            <person name="Magnuson J."/>
            <person name="Mondo S."/>
            <person name="Nolan M."/>
            <person name="Ohm R."/>
            <person name="Pangilinan J."/>
            <person name="Park H.-J."/>
            <person name="Ramirez L."/>
            <person name="Alfaro M."/>
            <person name="Sun H."/>
            <person name="Tritt A."/>
            <person name="Yoshinaga Y."/>
            <person name="Zwiers L.-H."/>
            <person name="Turgeon B."/>
            <person name="Goodwin S."/>
            <person name="Spatafora J."/>
            <person name="Crous P."/>
            <person name="Grigoriev I."/>
        </authorList>
    </citation>
    <scope>NUCLEOTIDE SEQUENCE</scope>
    <source>
        <strain evidence="1">CBS 116435</strain>
    </source>
</reference>
<evidence type="ECO:0000313" key="2">
    <source>
        <dbReference type="Proteomes" id="UP000799441"/>
    </source>
</evidence>
<gene>
    <name evidence="1" type="ORF">K431DRAFT_135498</name>
</gene>
<evidence type="ECO:0000313" key="1">
    <source>
        <dbReference type="EMBL" id="KAF2718474.1"/>
    </source>
</evidence>
<comment type="caution">
    <text evidence="1">The sequence shown here is derived from an EMBL/GenBank/DDBJ whole genome shotgun (WGS) entry which is preliminary data.</text>
</comment>
<accession>A0A9P4Q5E5</accession>
<keyword evidence="2" id="KW-1185">Reference proteome</keyword>
<sequence>MCEGNLPLTHAESLLCAFSPPPPLLFCFTAGATLAYVPRNRCGEACIICRAQTVPRVRLLSHSSVPVHPVLYCRPTSWVDLRRVHPTQLLFRIEEIQGWDGWMGGWMDGRNVTTISGAALWGRCSSFPPIHYSCHARSCHVMAAKKRGRSLSAVRVLLFALVARLCSPGPSFSLTRRSRQGRYT</sequence>
<proteinExistence type="predicted"/>
<organism evidence="1 2">
    <name type="scientific">Polychaeton citri CBS 116435</name>
    <dbReference type="NCBI Taxonomy" id="1314669"/>
    <lineage>
        <taxon>Eukaryota</taxon>
        <taxon>Fungi</taxon>
        <taxon>Dikarya</taxon>
        <taxon>Ascomycota</taxon>
        <taxon>Pezizomycotina</taxon>
        <taxon>Dothideomycetes</taxon>
        <taxon>Dothideomycetidae</taxon>
        <taxon>Capnodiales</taxon>
        <taxon>Capnodiaceae</taxon>
        <taxon>Polychaeton</taxon>
    </lineage>
</organism>